<feature type="region of interest" description="Disordered" evidence="1">
    <location>
        <begin position="1"/>
        <end position="34"/>
    </location>
</feature>
<gene>
    <name evidence="4" type="ORF">B0H16DRAFT_1360682</name>
    <name evidence="2" type="ORF">B0H16DRAFT_1398199</name>
    <name evidence="3" type="ORF">B0H16DRAFT_1895022</name>
</gene>
<feature type="compositionally biased region" description="Polar residues" evidence="1">
    <location>
        <begin position="1"/>
        <end position="12"/>
    </location>
</feature>
<comment type="caution">
    <text evidence="3">The sequence shown here is derived from an EMBL/GenBank/DDBJ whole genome shotgun (WGS) entry which is preliminary data.</text>
</comment>
<keyword evidence="5" id="KW-1185">Reference proteome</keyword>
<dbReference type="Proteomes" id="UP001215598">
    <property type="component" value="Unassembled WGS sequence"/>
</dbReference>
<accession>A0AAD7HQ20</accession>
<evidence type="ECO:0000256" key="1">
    <source>
        <dbReference type="SAM" id="MobiDB-lite"/>
    </source>
</evidence>
<dbReference type="EMBL" id="JARKIB010000008">
    <property type="protein sequence ID" value="KAJ7777044.1"/>
    <property type="molecule type" value="Genomic_DNA"/>
</dbReference>
<dbReference type="AlphaFoldDB" id="A0AAD7HQ20"/>
<reference evidence="3" key="1">
    <citation type="submission" date="2023-03" db="EMBL/GenBank/DDBJ databases">
        <title>Massive genome expansion in bonnet fungi (Mycena s.s.) driven by repeated elements and novel gene families across ecological guilds.</title>
        <authorList>
            <consortium name="Lawrence Berkeley National Laboratory"/>
            <person name="Harder C.B."/>
            <person name="Miyauchi S."/>
            <person name="Viragh M."/>
            <person name="Kuo A."/>
            <person name="Thoen E."/>
            <person name="Andreopoulos B."/>
            <person name="Lu D."/>
            <person name="Skrede I."/>
            <person name="Drula E."/>
            <person name="Henrissat B."/>
            <person name="Morin E."/>
            <person name="Kohler A."/>
            <person name="Barry K."/>
            <person name="LaButti K."/>
            <person name="Morin E."/>
            <person name="Salamov A."/>
            <person name="Lipzen A."/>
            <person name="Mereny Z."/>
            <person name="Hegedus B."/>
            <person name="Baldrian P."/>
            <person name="Stursova M."/>
            <person name="Weitz H."/>
            <person name="Taylor A."/>
            <person name="Grigoriev I.V."/>
            <person name="Nagy L.G."/>
            <person name="Martin F."/>
            <person name="Kauserud H."/>
        </authorList>
    </citation>
    <scope>NUCLEOTIDE SEQUENCE</scope>
    <source>
        <strain evidence="3">CBHHK182m</strain>
    </source>
</reference>
<protein>
    <submittedName>
        <fullName evidence="3">Uncharacterized protein</fullName>
    </submittedName>
</protein>
<evidence type="ECO:0000313" key="4">
    <source>
        <dbReference type="EMBL" id="KAJ7777044.1"/>
    </source>
</evidence>
<organism evidence="3 5">
    <name type="scientific">Mycena metata</name>
    <dbReference type="NCBI Taxonomy" id="1033252"/>
    <lineage>
        <taxon>Eukaryota</taxon>
        <taxon>Fungi</taxon>
        <taxon>Dikarya</taxon>
        <taxon>Basidiomycota</taxon>
        <taxon>Agaricomycotina</taxon>
        <taxon>Agaricomycetes</taxon>
        <taxon>Agaricomycetidae</taxon>
        <taxon>Agaricales</taxon>
        <taxon>Marasmiineae</taxon>
        <taxon>Mycenaceae</taxon>
        <taxon>Mycena</taxon>
    </lineage>
</organism>
<proteinExistence type="predicted"/>
<dbReference type="EMBL" id="JARKIB010000692">
    <property type="protein sequence ID" value="KAJ7694294.1"/>
    <property type="molecule type" value="Genomic_DNA"/>
</dbReference>
<evidence type="ECO:0000313" key="5">
    <source>
        <dbReference type="Proteomes" id="UP001215598"/>
    </source>
</evidence>
<feature type="region of interest" description="Disordered" evidence="1">
    <location>
        <begin position="347"/>
        <end position="403"/>
    </location>
</feature>
<dbReference type="EMBL" id="JARKIB010000192">
    <property type="protein sequence ID" value="KAJ7725678.1"/>
    <property type="molecule type" value="Genomic_DNA"/>
</dbReference>
<feature type="compositionally biased region" description="Polar residues" evidence="1">
    <location>
        <begin position="20"/>
        <end position="31"/>
    </location>
</feature>
<feature type="compositionally biased region" description="Low complexity" evidence="1">
    <location>
        <begin position="350"/>
        <end position="375"/>
    </location>
</feature>
<sequence>MSSPKKTLAQWTQERKEQPPQGSNEQGSTKPQPHRVNLLRNRRLDLALGPFDGKVAAYAELGAQHYFITTNTDYVPALPSLELPHRVYLRSDMRYGTDDPTLWPQQWTERYCHMPLISKKGARAELECLWWTPAVYDFVVGSAVTRGLGRLKYTRLLPLKLVVNKLVARCTDLRDASKEPLHQLFGELIQHIMMWLEQLQTLPTTFPKMLFALTSLQREVLELDALYEYLTVYKPRMTTYSTASLPAVAEFVGAFTTFPSVAQQLWAAGVPFWFLRPIEVFDRENILKVVPLLEPSLGLPDANAHGAGAPPVLYSGNSTIEKIGAIHAAALYTPWYQDPFETGFTPAPAPSTAPVVPVASSSRSAPPPSVSRNQPQQPPQRRHNPYASQNSPKAPAKNDAKAQRDKFARLDIPEMPPAILSMATALAAVDRGVVPYSSTNVDARYILPEPALLVSANPERRRHKFLHHWNLLSDGFVYMLTTRPQPLRPQEWRDILEGLIEPRGAAGSRTQKRSAKLQDLIRPALEASNGVISNFPVPAESVPDFSLARTREIVWQVAETNFRFEFASLDRRASGQERLEQVKWCFAGHMLIGAPLEMSQRGWASTSVEERHRYVARTAKLMLSWRTKSLRPDIVRRVAETRQWSPAEMDALENAVCRYYTQAFWEHFGRAAVVPLRLDHDVEREEGEL</sequence>
<evidence type="ECO:0000313" key="3">
    <source>
        <dbReference type="EMBL" id="KAJ7725678.1"/>
    </source>
</evidence>
<name>A0AAD7HQ20_9AGAR</name>
<evidence type="ECO:0000313" key="2">
    <source>
        <dbReference type="EMBL" id="KAJ7694294.1"/>
    </source>
</evidence>